<comment type="subcellular location">
    <subcellularLocation>
        <location evidence="1">Cytoplasm</location>
    </subcellularLocation>
</comment>
<reference evidence="4" key="1">
    <citation type="submission" date="2025-08" db="UniProtKB">
        <authorList>
            <consortium name="Ensembl"/>
        </authorList>
    </citation>
    <scope>IDENTIFICATION</scope>
</reference>
<dbReference type="InterPro" id="IPR008936">
    <property type="entry name" value="Rho_GTPase_activation_prot"/>
</dbReference>
<dbReference type="GO" id="GO:0035556">
    <property type="term" value="P:intracellular signal transduction"/>
    <property type="evidence" value="ECO:0007669"/>
    <property type="project" value="InterPro"/>
</dbReference>
<evidence type="ECO:0000259" key="3">
    <source>
        <dbReference type="PROSITE" id="PS50238"/>
    </source>
</evidence>
<keyword evidence="2" id="KW-0963">Cytoplasm</keyword>
<dbReference type="InterPro" id="IPR000198">
    <property type="entry name" value="RhoGAP_dom"/>
</dbReference>
<dbReference type="GeneTree" id="ENSGT00940000156845"/>
<evidence type="ECO:0000256" key="1">
    <source>
        <dbReference type="ARBA" id="ARBA00004496"/>
    </source>
</evidence>
<dbReference type="GO" id="GO:0051015">
    <property type="term" value="F:actin filament binding"/>
    <property type="evidence" value="ECO:0007669"/>
    <property type="project" value="TreeGrafter"/>
</dbReference>
<dbReference type="Ensembl" id="ENSPMAT00000003718.1">
    <property type="protein sequence ID" value="ENSPMAP00000003702.1"/>
    <property type="gene ID" value="ENSPMAG00000003399.1"/>
</dbReference>
<dbReference type="InterPro" id="IPR046987">
    <property type="entry name" value="Myo9"/>
</dbReference>
<evidence type="ECO:0000256" key="2">
    <source>
        <dbReference type="ARBA" id="ARBA00022490"/>
    </source>
</evidence>
<protein>
    <recommendedName>
        <fullName evidence="3">Rho-GAP domain-containing protein</fullName>
    </recommendedName>
</protein>
<dbReference type="AlphaFoldDB" id="S4RES0"/>
<dbReference type="PANTHER" id="PTHR46184:SF5">
    <property type="entry name" value="UNCONVENTIONAL MYOSIN-IXA-LIKE"/>
    <property type="match status" value="1"/>
</dbReference>
<dbReference type="OMA" id="CVYSVID"/>
<sequence>ELPDKREQVRCVYSVIDKLPQPHHSALQRLIFHLVRVAQQEETNRMSASALAIVFAPCVLRGRDGRDPLLGMREVAHATACLELIIGEQMTRVQSILADIASLDTAHEAASHRLLLVLQSLVRHLTQPFATLHEAAFDVNPGERQGPTEEIPTLFDQDATAIRDEERILRKQLQSIQEEREELSYGMLALEPCGSDEETLDSGASLGT</sequence>
<dbReference type="PANTHER" id="PTHR46184">
    <property type="entry name" value="UNCONVENTIONAL MYOSIN-IXB-LIKE PROTEIN"/>
    <property type="match status" value="1"/>
</dbReference>
<dbReference type="STRING" id="7757.ENSPMAP00000003702"/>
<accession>S4RES0</accession>
<reference evidence="4" key="2">
    <citation type="submission" date="2025-09" db="UniProtKB">
        <authorList>
            <consortium name="Ensembl"/>
        </authorList>
    </citation>
    <scope>IDENTIFICATION</scope>
</reference>
<dbReference type="Gene3D" id="1.10.555.10">
    <property type="entry name" value="Rho GTPase activation protein"/>
    <property type="match status" value="1"/>
</dbReference>
<dbReference type="PROSITE" id="PS50238">
    <property type="entry name" value="RHOGAP"/>
    <property type="match status" value="1"/>
</dbReference>
<dbReference type="HOGENOM" id="CLU_121235_0_0_1"/>
<name>S4RES0_PETMA</name>
<proteinExistence type="predicted"/>
<evidence type="ECO:0000313" key="4">
    <source>
        <dbReference type="Ensembl" id="ENSPMAP00000003702.1"/>
    </source>
</evidence>
<dbReference type="GO" id="GO:0000146">
    <property type="term" value="F:microfilament motor activity"/>
    <property type="evidence" value="ECO:0007669"/>
    <property type="project" value="InterPro"/>
</dbReference>
<dbReference type="Pfam" id="PF00620">
    <property type="entry name" value="RhoGAP"/>
    <property type="match status" value="1"/>
</dbReference>
<dbReference type="GO" id="GO:0005737">
    <property type="term" value="C:cytoplasm"/>
    <property type="evidence" value="ECO:0007669"/>
    <property type="project" value="UniProtKB-SubCell"/>
</dbReference>
<dbReference type="GO" id="GO:0005096">
    <property type="term" value="F:GTPase activator activity"/>
    <property type="evidence" value="ECO:0007669"/>
    <property type="project" value="InterPro"/>
</dbReference>
<dbReference type="GO" id="GO:0005884">
    <property type="term" value="C:actin filament"/>
    <property type="evidence" value="ECO:0007669"/>
    <property type="project" value="TreeGrafter"/>
</dbReference>
<organism evidence="4">
    <name type="scientific">Petromyzon marinus</name>
    <name type="common">Sea lamprey</name>
    <dbReference type="NCBI Taxonomy" id="7757"/>
    <lineage>
        <taxon>Eukaryota</taxon>
        <taxon>Metazoa</taxon>
        <taxon>Chordata</taxon>
        <taxon>Craniata</taxon>
        <taxon>Vertebrata</taxon>
        <taxon>Cyclostomata</taxon>
        <taxon>Hyperoartia</taxon>
        <taxon>Petromyzontiformes</taxon>
        <taxon>Petromyzontidae</taxon>
        <taxon>Petromyzon</taxon>
    </lineage>
</organism>
<feature type="domain" description="Rho-GAP" evidence="3">
    <location>
        <begin position="1"/>
        <end position="93"/>
    </location>
</feature>
<dbReference type="SUPFAM" id="SSF48350">
    <property type="entry name" value="GTPase activation domain, GAP"/>
    <property type="match status" value="1"/>
</dbReference>